<feature type="domain" description="VWFA" evidence="2">
    <location>
        <begin position="1666"/>
        <end position="1846"/>
    </location>
</feature>
<keyword evidence="1" id="KW-1133">Transmembrane helix</keyword>
<evidence type="ECO:0000313" key="3">
    <source>
        <dbReference type="EMBL" id="CAB9515800.1"/>
    </source>
</evidence>
<accession>A0A9N8HKK6</accession>
<feature type="transmembrane region" description="Helical" evidence="1">
    <location>
        <begin position="797"/>
        <end position="819"/>
    </location>
</feature>
<organism evidence="3 4">
    <name type="scientific">Seminavis robusta</name>
    <dbReference type="NCBI Taxonomy" id="568900"/>
    <lineage>
        <taxon>Eukaryota</taxon>
        <taxon>Sar</taxon>
        <taxon>Stramenopiles</taxon>
        <taxon>Ochrophyta</taxon>
        <taxon>Bacillariophyta</taxon>
        <taxon>Bacillariophyceae</taxon>
        <taxon>Bacillariophycidae</taxon>
        <taxon>Naviculales</taxon>
        <taxon>Naviculaceae</taxon>
        <taxon>Seminavis</taxon>
    </lineage>
</organism>
<feature type="transmembrane region" description="Helical" evidence="1">
    <location>
        <begin position="552"/>
        <end position="571"/>
    </location>
</feature>
<dbReference type="OrthoDB" id="44201at2759"/>
<dbReference type="PROSITE" id="PS50234">
    <property type="entry name" value="VWFA"/>
    <property type="match status" value="1"/>
</dbReference>
<dbReference type="InterPro" id="IPR036465">
    <property type="entry name" value="vWFA_dom_sf"/>
</dbReference>
<protein>
    <recommendedName>
        <fullName evidence="2">VWFA domain-containing protein</fullName>
    </recommendedName>
</protein>
<feature type="transmembrane region" description="Helical" evidence="1">
    <location>
        <begin position="21"/>
        <end position="42"/>
    </location>
</feature>
<evidence type="ECO:0000256" key="1">
    <source>
        <dbReference type="SAM" id="Phobius"/>
    </source>
</evidence>
<dbReference type="Gene3D" id="3.40.50.410">
    <property type="entry name" value="von Willebrand factor, type A domain"/>
    <property type="match status" value="1"/>
</dbReference>
<evidence type="ECO:0000313" key="4">
    <source>
        <dbReference type="Proteomes" id="UP001153069"/>
    </source>
</evidence>
<proteinExistence type="predicted"/>
<dbReference type="Pfam" id="PF13519">
    <property type="entry name" value="VWA_2"/>
    <property type="match status" value="1"/>
</dbReference>
<dbReference type="EMBL" id="CAICTM010000738">
    <property type="protein sequence ID" value="CAB9515800.1"/>
    <property type="molecule type" value="Genomic_DNA"/>
</dbReference>
<dbReference type="InterPro" id="IPR002035">
    <property type="entry name" value="VWF_A"/>
</dbReference>
<dbReference type="SMART" id="SM00327">
    <property type="entry name" value="VWA"/>
    <property type="match status" value="1"/>
</dbReference>
<sequence length="1860" mass="206801">MVNITHMCLNPKFTLQMQMMLSFGLTAVVALGSFIMIGLYTASNSGKSVQYQARGVVTQLVKHSLSSTAQYVAETMTKKFNTVGGSGSLLAEVARGSLGGIPQLLQLWPGVEDFYIRQTDGDFCSYPDPSGILFTYLSGPAYAVTRRNVYPLDATPLPLDWQITGNVNEFNAYEHLPDRPLEWYSPNVTRVDTTNAAYRAQGICNPNETNPAAPTYFTACSDANNNMMTGGVLKPTAVNWHLYQKSKDIAWILKPLFEQHRDVKSIGVYFANDGAGSILQYPATVTNGNRTYESIGCEWMYTAHPRSKVFIGGRREIENCHPRGEIVPMREYNPLERGWCRDQVERDMDLAAGLSSASAHNLKASGPYLDAGSSINLWVLTFGEAVFDRLSHQFIGCTLVDLSVSELYDVLVGSSDVGASAEAALVRWDDLGTVVVASQWDPEIETENVLITEDRLNLGVTQEVYNQMRLMVDYNNPWDPATVHAIYHEEIFESNGKLIMMHPVPNVPLEYDPVYVPEYMVVISIDQDEAFGLLDEMDGIIDEDVQATWERIGMVGGIGFGVVLLCIVYISHTLTKPLRWMQKVAAAIVEGTDTKSGLAAMDSREARAFCAPRTEVTKLLLQFEKMIKEFSGDGAAEVAGLSINEVRNTFEWRRMYEDVYPWETGILNEKVPGTNIPRQLSITKSSTPEVFEDELTADSTTGTSASILSIIPASLAGSIQTFLYSEPVQIALTRSSSLVGSVKGVAVKAGVKAGLLKDKEPERLDGPPFVNRGENIIHPDRDMNDFLDGFSAGDHSFLFWWTTLLVGTPILVTAILISVSVASDTTQLIPEWLGEVKDRSILIERNSIITALNARSFFGEQVLTRFIRDLHVYSRVAGWLLFGAINRANSFTKTLTGADECKLYEKNGDPLCPWLLNPENTACDCDWNDPGGKTCTIFNTTSSRHLQYRYYEGQSDDTDALGTRMVTSFPRVAMHPSSTNWWNETEKMPGAEKQENAFGHETTYDRVRVTSAMAVVDIPLYNYNPGIGETKNLGTYIGFEHDGMMTAYTGCHPSHINYGHWMAKKGTPREELCPENKYGYDARCRGWFDTGKEKGGVYVTPPYPFASSDIFAGSATFKLVDPITDEFVGQALMDFLPDSFMKALTPEHTPIGHGVTGFPIIITPEPDGNGHDTLVGPGYTLGEGAPIRAIVLPFDDDNSTNRQVFENDVARKMRRGDKGYAVFTRSTANGDEEEVFLAYGPVRTRTLSPINASLFSAGCTSSVTKVYSIGFGITMNDLVLPFTRVEDKVNSDINQVTYISLALILAAVLSVLYMTYTMCMYISQPVLTLIAIVKSIQSKTLADELPELSGGSCEIYDVYESLGQLCKIVRFTNAAFFKGDRTRSYKVLEDALDLFVKMGNQKALGVANNNLGTMVLQEQMERSSTTAQSDDVYYNGMKYFNEAIRIGTFEYQNADFDDARGDFVKQLANRYFNRGMFYIVNRDHPRAPPDLEQTGIKDLERAKTLDLEAHMYWLERGQSVEYALVEFGCILRRARGMLTLIQDSDFRDVWGIDRLIDQASGMMYDPQYVHSKLFETVGLVARKQQINDLKIQLALIKDDKLAAAKIAIKMLVEDEYIIDTVSMNCVTTLNKYYNLHGDPMQIPNLAQGVKRDTRRGAVDSMREAKNVIFCLDYSGSMAGARMKRANQNLLWVYEEHCLDKDHVGFVRFNHAVDEKLYFDLSRKGSHQEEHESILTKATDAEGGTRLYAALNKCATMCLNSGNQYDSWIIALTDGESAWDFPAKQVIARIDKHNKKGGPQINVIIIGFEVPSQVGESVATITSITEKSLYIDARGGLDEMDNAFETVVAVITGTAVTMETF</sequence>
<reference evidence="3" key="1">
    <citation type="submission" date="2020-06" db="EMBL/GenBank/DDBJ databases">
        <authorList>
            <consortium name="Plant Systems Biology data submission"/>
        </authorList>
    </citation>
    <scope>NUCLEOTIDE SEQUENCE</scope>
    <source>
        <strain evidence="3">D6</strain>
    </source>
</reference>
<dbReference type="SUPFAM" id="SSF53300">
    <property type="entry name" value="vWA-like"/>
    <property type="match status" value="1"/>
</dbReference>
<comment type="caution">
    <text evidence="3">The sequence shown here is derived from an EMBL/GenBank/DDBJ whole genome shotgun (WGS) entry which is preliminary data.</text>
</comment>
<keyword evidence="1" id="KW-0812">Transmembrane</keyword>
<keyword evidence="4" id="KW-1185">Reference proteome</keyword>
<dbReference type="Proteomes" id="UP001153069">
    <property type="component" value="Unassembled WGS sequence"/>
</dbReference>
<dbReference type="Gene3D" id="3.30.450.20">
    <property type="entry name" value="PAS domain"/>
    <property type="match status" value="1"/>
</dbReference>
<dbReference type="CDD" id="cd00198">
    <property type="entry name" value="vWFA"/>
    <property type="match status" value="1"/>
</dbReference>
<name>A0A9N8HKK6_9STRA</name>
<evidence type="ECO:0000259" key="2">
    <source>
        <dbReference type="PROSITE" id="PS50234"/>
    </source>
</evidence>
<keyword evidence="1" id="KW-0472">Membrane</keyword>
<gene>
    <name evidence="3" type="ORF">SEMRO_739_G195430.1</name>
</gene>